<proteinExistence type="predicted"/>
<accession>A0A9P0H1K3</accession>
<keyword evidence="2" id="KW-1185">Reference proteome</keyword>
<reference evidence="1" key="1">
    <citation type="submission" date="2022-01" db="EMBL/GenBank/DDBJ databases">
        <authorList>
            <person name="King R."/>
        </authorList>
    </citation>
    <scope>NUCLEOTIDE SEQUENCE</scope>
</reference>
<name>A0A9P0H1K3_NEZVI</name>
<evidence type="ECO:0000313" key="1">
    <source>
        <dbReference type="EMBL" id="CAH1393928.1"/>
    </source>
</evidence>
<protein>
    <submittedName>
        <fullName evidence="1">Uncharacterized protein</fullName>
    </submittedName>
</protein>
<evidence type="ECO:0000313" key="2">
    <source>
        <dbReference type="Proteomes" id="UP001152798"/>
    </source>
</evidence>
<sequence length="101" mass="11566">MEGRKLRNCLYKKFIEGRKKLFISELQDRLQEFDGGFFEKFGTLLNDQVKQDEEAVVAEQTVVDDTTDEEPENEEEKRADLISDVVALNPLLVLNTSNAAE</sequence>
<dbReference type="EMBL" id="OV725078">
    <property type="protein sequence ID" value="CAH1393928.1"/>
    <property type="molecule type" value="Genomic_DNA"/>
</dbReference>
<organism evidence="1 2">
    <name type="scientific">Nezara viridula</name>
    <name type="common">Southern green stink bug</name>
    <name type="synonym">Cimex viridulus</name>
    <dbReference type="NCBI Taxonomy" id="85310"/>
    <lineage>
        <taxon>Eukaryota</taxon>
        <taxon>Metazoa</taxon>
        <taxon>Ecdysozoa</taxon>
        <taxon>Arthropoda</taxon>
        <taxon>Hexapoda</taxon>
        <taxon>Insecta</taxon>
        <taxon>Pterygota</taxon>
        <taxon>Neoptera</taxon>
        <taxon>Paraneoptera</taxon>
        <taxon>Hemiptera</taxon>
        <taxon>Heteroptera</taxon>
        <taxon>Panheteroptera</taxon>
        <taxon>Pentatomomorpha</taxon>
        <taxon>Pentatomoidea</taxon>
        <taxon>Pentatomidae</taxon>
        <taxon>Pentatominae</taxon>
        <taxon>Nezara</taxon>
    </lineage>
</organism>
<dbReference type="Proteomes" id="UP001152798">
    <property type="component" value="Chromosome 2"/>
</dbReference>
<gene>
    <name evidence="1" type="ORF">NEZAVI_LOCUS4530</name>
</gene>
<dbReference type="OrthoDB" id="6780193at2759"/>
<dbReference type="AlphaFoldDB" id="A0A9P0H1K3"/>